<evidence type="ECO:0000256" key="1">
    <source>
        <dbReference type="ARBA" id="ARBA00001954"/>
    </source>
</evidence>
<keyword evidence="4" id="KW-0560">Oxidoreductase</keyword>
<accession>A0A6C0B2S2</accession>
<dbReference type="InterPro" id="IPR024779">
    <property type="entry name" value="2OGFeDO_JBP1/TET_oxygenase_dom"/>
</dbReference>
<evidence type="ECO:0000256" key="4">
    <source>
        <dbReference type="ARBA" id="ARBA00023002"/>
    </source>
</evidence>
<evidence type="ECO:0000256" key="5">
    <source>
        <dbReference type="ARBA" id="ARBA00023004"/>
    </source>
</evidence>
<evidence type="ECO:0000256" key="2">
    <source>
        <dbReference type="ARBA" id="ARBA00022723"/>
    </source>
</evidence>
<keyword evidence="2" id="KW-0479">Metal-binding</keyword>
<dbReference type="GO" id="GO:0046872">
    <property type="term" value="F:metal ion binding"/>
    <property type="evidence" value="ECO:0007669"/>
    <property type="project" value="UniProtKB-KW"/>
</dbReference>
<keyword evidence="5" id="KW-0408">Iron</keyword>
<comment type="cofactor">
    <cofactor evidence="1">
        <name>Fe(2+)</name>
        <dbReference type="ChEBI" id="CHEBI:29033"/>
    </cofactor>
</comment>
<feature type="domain" description="2OGFeDO JBP1/TET oxygenase" evidence="6">
    <location>
        <begin position="132"/>
        <end position="298"/>
    </location>
</feature>
<dbReference type="GO" id="GO:0051213">
    <property type="term" value="F:dioxygenase activity"/>
    <property type="evidence" value="ECO:0007669"/>
    <property type="project" value="UniProtKB-KW"/>
</dbReference>
<sequence>MTDKEISDREGEYFNEDHYDIIINSDTDVYTDTGELLLKFRKSVLNSDLGKSTAKLLQKAARRTHENRGASAGELDRGKMSNYIGEFIGAGKFRTKFKSSKTGILSKQATSNLSPSNIIGFFDKPDRNLKGKGAPCRLTAFNRDNPEIWKAVVPFIKLCDKQFKNLVPDKYKVQYDRAQSVPNFAINDTAFSTVTINYSWRTALHRDAGDLVEGFGNLIVLKDPLNPNNYDGCYTGFPQYGVAVNVKHGDFLGMNVHEWHCNTEFKPLSDKIKGKWNVREKANNWYFNRLSMVCYLREKMLRCKNMKTNKIQLLKGGKNTKSVDFIYRIIKNYKRPETYVEFNTKVQSLHTILAKNVKNKKDMQIINTNISNYYSYLTYYYKEFSHFFTIKEVKNFKKELNILTNTLNNLLSPNAKLIINNFNKNFKK</sequence>
<dbReference type="EMBL" id="MN739058">
    <property type="protein sequence ID" value="QHS86535.1"/>
    <property type="molecule type" value="Genomic_DNA"/>
</dbReference>
<dbReference type="Pfam" id="PF12851">
    <property type="entry name" value="Tet_JBP"/>
    <property type="match status" value="1"/>
</dbReference>
<keyword evidence="3" id="KW-0223">Dioxygenase</keyword>
<dbReference type="AlphaFoldDB" id="A0A6C0B2S2"/>
<evidence type="ECO:0000259" key="6">
    <source>
        <dbReference type="Pfam" id="PF12851"/>
    </source>
</evidence>
<organism evidence="7">
    <name type="scientific">viral metagenome</name>
    <dbReference type="NCBI Taxonomy" id="1070528"/>
    <lineage>
        <taxon>unclassified sequences</taxon>
        <taxon>metagenomes</taxon>
        <taxon>organismal metagenomes</taxon>
    </lineage>
</organism>
<reference evidence="7" key="1">
    <citation type="journal article" date="2020" name="Nature">
        <title>Giant virus diversity and host interactions through global metagenomics.</title>
        <authorList>
            <person name="Schulz F."/>
            <person name="Roux S."/>
            <person name="Paez-Espino D."/>
            <person name="Jungbluth S."/>
            <person name="Walsh D.A."/>
            <person name="Denef V.J."/>
            <person name="McMahon K.D."/>
            <person name="Konstantinidis K.T."/>
            <person name="Eloe-Fadrosh E.A."/>
            <person name="Kyrpides N.C."/>
            <person name="Woyke T."/>
        </authorList>
    </citation>
    <scope>NUCLEOTIDE SEQUENCE</scope>
    <source>
        <strain evidence="7">GVMAG-M-3300009422-16</strain>
    </source>
</reference>
<evidence type="ECO:0000313" key="7">
    <source>
        <dbReference type="EMBL" id="QHS86535.1"/>
    </source>
</evidence>
<evidence type="ECO:0000256" key="3">
    <source>
        <dbReference type="ARBA" id="ARBA00022964"/>
    </source>
</evidence>
<proteinExistence type="predicted"/>
<name>A0A6C0B2S2_9ZZZZ</name>
<protein>
    <recommendedName>
        <fullName evidence="6">2OGFeDO JBP1/TET oxygenase domain-containing protein</fullName>
    </recommendedName>
</protein>